<dbReference type="InterPro" id="IPR017937">
    <property type="entry name" value="Thioredoxin_CS"/>
</dbReference>
<keyword evidence="4" id="KW-1015">Disulfide bond</keyword>
<dbReference type="Pfam" id="PF00578">
    <property type="entry name" value="AhpC-TSA"/>
    <property type="match status" value="1"/>
</dbReference>
<accession>A0A919NBB4</accession>
<dbReference type="PROSITE" id="PS00194">
    <property type="entry name" value="THIOREDOXIN_1"/>
    <property type="match status" value="1"/>
</dbReference>
<dbReference type="InterPro" id="IPR036249">
    <property type="entry name" value="Thioredoxin-like_sf"/>
</dbReference>
<feature type="signal peptide" evidence="6">
    <location>
        <begin position="1"/>
        <end position="24"/>
    </location>
</feature>
<evidence type="ECO:0000256" key="5">
    <source>
        <dbReference type="ARBA" id="ARBA00023284"/>
    </source>
</evidence>
<dbReference type="AlphaFoldDB" id="A0A919NBB4"/>
<gene>
    <name evidence="8" type="primary">resA</name>
    <name evidence="8" type="ORF">Asi03nite_52790</name>
</gene>
<evidence type="ECO:0000313" key="9">
    <source>
        <dbReference type="Proteomes" id="UP000629619"/>
    </source>
</evidence>
<dbReference type="PANTHER" id="PTHR42852">
    <property type="entry name" value="THIOL:DISULFIDE INTERCHANGE PROTEIN DSBE"/>
    <property type="match status" value="1"/>
</dbReference>
<keyword evidence="9" id="KW-1185">Reference proteome</keyword>
<name>A0A919NBB4_9ACTN</name>
<dbReference type="InterPro" id="IPR050553">
    <property type="entry name" value="Thioredoxin_ResA/DsbE_sf"/>
</dbReference>
<sequence length="183" mass="18711">MRAFPPVLAAVLLLAGCTSTESPAEQVSSPFVACAAAAGAASPPAAGLPDISVDCFAGGDAVSLRGLHGPAVINIWATFCGPCREELPLIQRLADATAGKLTVLGLNTGDTRSAAASFGTDHGVSMPTLFDPDRKAITALGVVNLPSTIFVDARGQVYTHRDTMDAAELTELVRQHAGLSVTL</sequence>
<keyword evidence="6" id="KW-0732">Signal</keyword>
<dbReference type="GO" id="GO:0030313">
    <property type="term" value="C:cell envelope"/>
    <property type="evidence" value="ECO:0007669"/>
    <property type="project" value="UniProtKB-SubCell"/>
</dbReference>
<keyword evidence="5" id="KW-0676">Redox-active center</keyword>
<evidence type="ECO:0000256" key="4">
    <source>
        <dbReference type="ARBA" id="ARBA00023157"/>
    </source>
</evidence>
<dbReference type="RefSeq" id="WP_203683129.1">
    <property type="nucleotide sequence ID" value="NZ_BOMW01000053.1"/>
</dbReference>
<evidence type="ECO:0000256" key="1">
    <source>
        <dbReference type="ARBA" id="ARBA00004196"/>
    </source>
</evidence>
<evidence type="ECO:0000256" key="6">
    <source>
        <dbReference type="SAM" id="SignalP"/>
    </source>
</evidence>
<evidence type="ECO:0000259" key="7">
    <source>
        <dbReference type="PROSITE" id="PS51352"/>
    </source>
</evidence>
<dbReference type="EMBL" id="BOMW01000053">
    <property type="protein sequence ID" value="GIF07741.1"/>
    <property type="molecule type" value="Genomic_DNA"/>
</dbReference>
<evidence type="ECO:0000256" key="3">
    <source>
        <dbReference type="ARBA" id="ARBA00022968"/>
    </source>
</evidence>
<keyword evidence="3" id="KW-0812">Transmembrane</keyword>
<keyword evidence="3" id="KW-0735">Signal-anchor</keyword>
<feature type="domain" description="Thioredoxin" evidence="7">
    <location>
        <begin position="42"/>
        <end position="178"/>
    </location>
</feature>
<comment type="subcellular location">
    <subcellularLocation>
        <location evidence="1">Cell envelope</location>
    </subcellularLocation>
</comment>
<dbReference type="GO" id="GO:0017004">
    <property type="term" value="P:cytochrome complex assembly"/>
    <property type="evidence" value="ECO:0007669"/>
    <property type="project" value="UniProtKB-KW"/>
</dbReference>
<dbReference type="PROSITE" id="PS51257">
    <property type="entry name" value="PROKAR_LIPOPROTEIN"/>
    <property type="match status" value="1"/>
</dbReference>
<proteinExistence type="predicted"/>
<dbReference type="GO" id="GO:0016209">
    <property type="term" value="F:antioxidant activity"/>
    <property type="evidence" value="ECO:0007669"/>
    <property type="project" value="InterPro"/>
</dbReference>
<feature type="chain" id="PRO_5037869860" evidence="6">
    <location>
        <begin position="25"/>
        <end position="183"/>
    </location>
</feature>
<comment type="caution">
    <text evidence="8">The sequence shown here is derived from an EMBL/GenBank/DDBJ whole genome shotgun (WGS) entry which is preliminary data.</text>
</comment>
<dbReference type="PANTHER" id="PTHR42852:SF6">
    <property type="entry name" value="THIOL:DISULFIDE INTERCHANGE PROTEIN DSBE"/>
    <property type="match status" value="1"/>
</dbReference>
<protein>
    <submittedName>
        <fullName evidence="8">Thioredoxin</fullName>
    </submittedName>
</protein>
<dbReference type="Gene3D" id="3.40.30.10">
    <property type="entry name" value="Glutaredoxin"/>
    <property type="match status" value="1"/>
</dbReference>
<dbReference type="GO" id="GO:0016491">
    <property type="term" value="F:oxidoreductase activity"/>
    <property type="evidence" value="ECO:0007669"/>
    <property type="project" value="InterPro"/>
</dbReference>
<dbReference type="Proteomes" id="UP000629619">
    <property type="component" value="Unassembled WGS sequence"/>
</dbReference>
<dbReference type="PROSITE" id="PS51352">
    <property type="entry name" value="THIOREDOXIN_2"/>
    <property type="match status" value="1"/>
</dbReference>
<reference evidence="8" key="1">
    <citation type="submission" date="2021-01" db="EMBL/GenBank/DDBJ databases">
        <title>Whole genome shotgun sequence of Actinoplanes siamensis NBRC 109076.</title>
        <authorList>
            <person name="Komaki H."/>
            <person name="Tamura T."/>
        </authorList>
    </citation>
    <scope>NUCLEOTIDE SEQUENCE</scope>
    <source>
        <strain evidence="8">NBRC 109076</strain>
    </source>
</reference>
<organism evidence="8 9">
    <name type="scientific">Actinoplanes siamensis</name>
    <dbReference type="NCBI Taxonomy" id="1223317"/>
    <lineage>
        <taxon>Bacteria</taxon>
        <taxon>Bacillati</taxon>
        <taxon>Actinomycetota</taxon>
        <taxon>Actinomycetes</taxon>
        <taxon>Micromonosporales</taxon>
        <taxon>Micromonosporaceae</taxon>
        <taxon>Actinoplanes</taxon>
    </lineage>
</organism>
<dbReference type="CDD" id="cd02966">
    <property type="entry name" value="TlpA_like_family"/>
    <property type="match status" value="1"/>
</dbReference>
<dbReference type="SUPFAM" id="SSF52833">
    <property type="entry name" value="Thioredoxin-like"/>
    <property type="match status" value="1"/>
</dbReference>
<evidence type="ECO:0000313" key="8">
    <source>
        <dbReference type="EMBL" id="GIF07741.1"/>
    </source>
</evidence>
<dbReference type="InterPro" id="IPR013766">
    <property type="entry name" value="Thioredoxin_domain"/>
</dbReference>
<keyword evidence="2" id="KW-0201">Cytochrome c-type biogenesis</keyword>
<evidence type="ECO:0000256" key="2">
    <source>
        <dbReference type="ARBA" id="ARBA00022748"/>
    </source>
</evidence>
<dbReference type="InterPro" id="IPR000866">
    <property type="entry name" value="AhpC/TSA"/>
</dbReference>